<sequence>MDKDLPLKIRVDIRNLWDSPNSSLHKSIADLKATLGHTITPLAQWSLLWSELGDTFPDKTTFVPSIVATTTVWYDQLLARLDDEAWAEELLTILEGHGGEITLRVQPASDMSTVWDKKLRVFVLNVAAVEPHRVSAALEKSFDHLFSPAKVDVEDEDWADVKTPPLPSSRSGDTATLPTAADGTPTCLPTVDQLPRPSDLFASKAPYTLIVTAGHDRLEIQCSHEPSLQLLHDYLKKHAKVNQNDSLRRPIYTLALFESDFCASVMDTLWVEHTMKWLRSINPTLVLAFVESVLGYELVSSTASTWMYRRQLVVERRR</sequence>
<dbReference type="OrthoDB" id="4926491at2759"/>
<gene>
    <name evidence="2" type="ORF">CYLTODRAFT_38800</name>
</gene>
<dbReference type="EMBL" id="KN880560">
    <property type="protein sequence ID" value="KIY66244.1"/>
    <property type="molecule type" value="Genomic_DNA"/>
</dbReference>
<keyword evidence="3" id="KW-1185">Reference proteome</keyword>
<evidence type="ECO:0000313" key="3">
    <source>
        <dbReference type="Proteomes" id="UP000054007"/>
    </source>
</evidence>
<evidence type="ECO:0000313" key="2">
    <source>
        <dbReference type="EMBL" id="KIY66244.1"/>
    </source>
</evidence>
<name>A0A0D7B7W8_9AGAR</name>
<feature type="region of interest" description="Disordered" evidence="1">
    <location>
        <begin position="158"/>
        <end position="187"/>
    </location>
</feature>
<protein>
    <submittedName>
        <fullName evidence="2">Uncharacterized protein</fullName>
    </submittedName>
</protein>
<dbReference type="Proteomes" id="UP000054007">
    <property type="component" value="Unassembled WGS sequence"/>
</dbReference>
<feature type="compositionally biased region" description="Polar residues" evidence="1">
    <location>
        <begin position="168"/>
        <end position="177"/>
    </location>
</feature>
<organism evidence="2 3">
    <name type="scientific">Cylindrobasidium torrendii FP15055 ss-10</name>
    <dbReference type="NCBI Taxonomy" id="1314674"/>
    <lineage>
        <taxon>Eukaryota</taxon>
        <taxon>Fungi</taxon>
        <taxon>Dikarya</taxon>
        <taxon>Basidiomycota</taxon>
        <taxon>Agaricomycotina</taxon>
        <taxon>Agaricomycetes</taxon>
        <taxon>Agaricomycetidae</taxon>
        <taxon>Agaricales</taxon>
        <taxon>Marasmiineae</taxon>
        <taxon>Physalacriaceae</taxon>
        <taxon>Cylindrobasidium</taxon>
    </lineage>
</organism>
<evidence type="ECO:0000256" key="1">
    <source>
        <dbReference type="SAM" id="MobiDB-lite"/>
    </source>
</evidence>
<dbReference type="AlphaFoldDB" id="A0A0D7B7W8"/>
<proteinExistence type="predicted"/>
<accession>A0A0D7B7W8</accession>
<reference evidence="2 3" key="1">
    <citation type="journal article" date="2015" name="Fungal Genet. Biol.">
        <title>Evolution of novel wood decay mechanisms in Agaricales revealed by the genome sequences of Fistulina hepatica and Cylindrobasidium torrendii.</title>
        <authorList>
            <person name="Floudas D."/>
            <person name="Held B.W."/>
            <person name="Riley R."/>
            <person name="Nagy L.G."/>
            <person name="Koehler G."/>
            <person name="Ransdell A.S."/>
            <person name="Younus H."/>
            <person name="Chow J."/>
            <person name="Chiniquy J."/>
            <person name="Lipzen A."/>
            <person name="Tritt A."/>
            <person name="Sun H."/>
            <person name="Haridas S."/>
            <person name="LaButti K."/>
            <person name="Ohm R.A."/>
            <person name="Kues U."/>
            <person name="Blanchette R.A."/>
            <person name="Grigoriev I.V."/>
            <person name="Minto R.E."/>
            <person name="Hibbett D.S."/>
        </authorList>
    </citation>
    <scope>NUCLEOTIDE SEQUENCE [LARGE SCALE GENOMIC DNA]</scope>
    <source>
        <strain evidence="2 3">FP15055 ss-10</strain>
    </source>
</reference>